<gene>
    <name evidence="2" type="ORF">RRF57_013099</name>
</gene>
<evidence type="ECO:0000256" key="1">
    <source>
        <dbReference type="SAM" id="MobiDB-lite"/>
    </source>
</evidence>
<keyword evidence="3" id="KW-1185">Reference proteome</keyword>
<evidence type="ECO:0000313" key="3">
    <source>
        <dbReference type="Proteomes" id="UP001305414"/>
    </source>
</evidence>
<dbReference type="EMBL" id="JAWHQM010000113">
    <property type="protein sequence ID" value="KAK5637387.1"/>
    <property type="molecule type" value="Genomic_DNA"/>
</dbReference>
<comment type="caution">
    <text evidence="2">The sequence shown here is derived from an EMBL/GenBank/DDBJ whole genome shotgun (WGS) entry which is preliminary data.</text>
</comment>
<sequence length="92" mass="10096">MPFPANPGIFPNSPANRPRLFDPGRWARVVYIFWPFPKTNKSGGTRSFVEGSSDPSQLARGFLSTAVQAVQDHLDNNPTNPKNGGQRDTGKL</sequence>
<organism evidence="2 3">
    <name type="scientific">Xylaria bambusicola</name>
    <dbReference type="NCBI Taxonomy" id="326684"/>
    <lineage>
        <taxon>Eukaryota</taxon>
        <taxon>Fungi</taxon>
        <taxon>Dikarya</taxon>
        <taxon>Ascomycota</taxon>
        <taxon>Pezizomycotina</taxon>
        <taxon>Sordariomycetes</taxon>
        <taxon>Xylariomycetidae</taxon>
        <taxon>Xylariales</taxon>
        <taxon>Xylariaceae</taxon>
        <taxon>Xylaria</taxon>
    </lineage>
</organism>
<accession>A0AAN7ZB95</accession>
<dbReference type="Proteomes" id="UP001305414">
    <property type="component" value="Unassembled WGS sequence"/>
</dbReference>
<reference evidence="2 3" key="1">
    <citation type="submission" date="2023-10" db="EMBL/GenBank/DDBJ databases">
        <title>Draft genome sequence of Xylaria bambusicola isolate GMP-LS, the root and basal stem rot pathogen of sugarcane in Indonesia.</title>
        <authorList>
            <person name="Selvaraj P."/>
            <person name="Muralishankar V."/>
            <person name="Muruganantham S."/>
            <person name="Sp S."/>
            <person name="Haryani S."/>
            <person name="Lau K.J.X."/>
            <person name="Naqvi N.I."/>
        </authorList>
    </citation>
    <scope>NUCLEOTIDE SEQUENCE [LARGE SCALE GENOMIC DNA]</scope>
    <source>
        <strain evidence="2">GMP-LS</strain>
    </source>
</reference>
<evidence type="ECO:0000313" key="2">
    <source>
        <dbReference type="EMBL" id="KAK5637387.1"/>
    </source>
</evidence>
<protein>
    <submittedName>
        <fullName evidence="2">Uncharacterized protein</fullName>
    </submittedName>
</protein>
<dbReference type="AlphaFoldDB" id="A0AAN7ZB95"/>
<feature type="region of interest" description="Disordered" evidence="1">
    <location>
        <begin position="72"/>
        <end position="92"/>
    </location>
</feature>
<proteinExistence type="predicted"/>
<name>A0AAN7ZB95_9PEZI</name>